<dbReference type="HOGENOM" id="CLU_080948_0_0_7"/>
<organism evidence="1 2">
    <name type="scientific">Solidesulfovibrio magneticus (strain ATCC 700980 / DSM 13731 / RS-1)</name>
    <name type="common">Desulfovibrio magneticus</name>
    <dbReference type="NCBI Taxonomy" id="573370"/>
    <lineage>
        <taxon>Bacteria</taxon>
        <taxon>Pseudomonadati</taxon>
        <taxon>Thermodesulfobacteriota</taxon>
        <taxon>Desulfovibrionia</taxon>
        <taxon>Desulfovibrionales</taxon>
        <taxon>Desulfovibrionaceae</taxon>
        <taxon>Solidesulfovibrio</taxon>
    </lineage>
</organism>
<dbReference type="CDD" id="cd01125">
    <property type="entry name" value="RepA_RSF1010_like"/>
    <property type="match status" value="1"/>
</dbReference>
<dbReference type="RefSeq" id="WP_015860171.1">
    <property type="nucleotide sequence ID" value="NC_012796.1"/>
</dbReference>
<dbReference type="InterPro" id="IPR027417">
    <property type="entry name" value="P-loop_NTPase"/>
</dbReference>
<dbReference type="InterPro" id="IPR038724">
    <property type="entry name" value="RepA"/>
</dbReference>
<dbReference type="Pfam" id="PF13481">
    <property type="entry name" value="AAA_25"/>
    <property type="match status" value="1"/>
</dbReference>
<keyword evidence="2" id="KW-1185">Reference proteome</keyword>
<dbReference type="EMBL" id="AP010904">
    <property type="protein sequence ID" value="BAH74961.1"/>
    <property type="molecule type" value="Genomic_DNA"/>
</dbReference>
<dbReference type="STRING" id="573370.DMR_14700"/>
<dbReference type="Proteomes" id="UP000009071">
    <property type="component" value="Chromosome"/>
</dbReference>
<gene>
    <name evidence="1" type="ordered locus">DMR_14700</name>
</gene>
<proteinExistence type="predicted"/>
<dbReference type="Gene3D" id="3.40.50.300">
    <property type="entry name" value="P-loop containing nucleotide triphosphate hydrolases"/>
    <property type="match status" value="1"/>
</dbReference>
<dbReference type="KEGG" id="dma:DMR_14700"/>
<name>C4XNI6_SOLM1</name>
<accession>C4XNI6</accession>
<dbReference type="OrthoDB" id="8477405at2"/>
<sequence>MKPIDFDKITRSDDLINADYSDLDYVVEGLPLGLVGSLIAAGASGKSFFAMQQAFGIAIGRDGQKRGQVIYFAAEDPEEEFGKRIQSISKAWGLNEEDKVYARKNLWMISLLAKEPNLTAKKNETDDVYEFIEIIKPLCRKIASEGDDPLRLIYFDTLRRFHFLDENEGGAMSMVLSVMEQICHELHCSCIFLHHINKSSALNNNSDMQQAARGSSVLSDNIRFQQFLAPMSKDEAENFARPKTPKMAIGEDGRRFFVRFGVSKQNYGSPIPERWYERDENGVLMPADIIKIEGK</sequence>
<dbReference type="AlphaFoldDB" id="C4XNI6"/>
<dbReference type="eggNOG" id="COG3598">
    <property type="taxonomic scope" value="Bacteria"/>
</dbReference>
<evidence type="ECO:0000313" key="1">
    <source>
        <dbReference type="EMBL" id="BAH74961.1"/>
    </source>
</evidence>
<dbReference type="SUPFAM" id="SSF52540">
    <property type="entry name" value="P-loop containing nucleoside triphosphate hydrolases"/>
    <property type="match status" value="1"/>
</dbReference>
<evidence type="ECO:0000313" key="2">
    <source>
        <dbReference type="Proteomes" id="UP000009071"/>
    </source>
</evidence>
<reference evidence="1 2" key="1">
    <citation type="journal article" date="2009" name="Genome Res.">
        <title>Whole genome sequence of Desulfovibrio magneticus strain RS-1 revealed common gene clusters in magnetotactic bacteria.</title>
        <authorList>
            <person name="Nakazawa H."/>
            <person name="Arakaki A."/>
            <person name="Narita-Yamada S."/>
            <person name="Yashiro I."/>
            <person name="Jinno K."/>
            <person name="Aoki N."/>
            <person name="Tsuruyama A."/>
            <person name="Okamura Y."/>
            <person name="Tanikawa S."/>
            <person name="Fujita N."/>
            <person name="Takeyama H."/>
            <person name="Matsunaga T."/>
        </authorList>
    </citation>
    <scope>NUCLEOTIDE SEQUENCE [LARGE SCALE GENOMIC DNA]</scope>
    <source>
        <strain evidence="2">ATCC 700980 / DSM 13731 / RS-1</strain>
    </source>
</reference>
<protein>
    <recommendedName>
        <fullName evidence="3">RecA-family ATPase</fullName>
    </recommendedName>
</protein>
<evidence type="ECO:0008006" key="3">
    <source>
        <dbReference type="Google" id="ProtNLM"/>
    </source>
</evidence>